<keyword evidence="8" id="KW-1185">Reference proteome</keyword>
<dbReference type="EMBL" id="JBEPMB010000001">
    <property type="protein sequence ID" value="MET3611856.1"/>
    <property type="molecule type" value="Genomic_DNA"/>
</dbReference>
<organism evidence="7 8">
    <name type="scientific">Rhizobium aquaticum</name>
    <dbReference type="NCBI Taxonomy" id="1549636"/>
    <lineage>
        <taxon>Bacteria</taxon>
        <taxon>Pseudomonadati</taxon>
        <taxon>Pseudomonadota</taxon>
        <taxon>Alphaproteobacteria</taxon>
        <taxon>Hyphomicrobiales</taxon>
        <taxon>Rhizobiaceae</taxon>
        <taxon>Rhizobium/Agrobacterium group</taxon>
        <taxon>Rhizobium</taxon>
    </lineage>
</organism>
<dbReference type="CDD" id="cd06662">
    <property type="entry name" value="SURF1"/>
    <property type="match status" value="1"/>
</dbReference>
<dbReference type="InterPro" id="IPR045214">
    <property type="entry name" value="Surf1/Surf4"/>
</dbReference>
<dbReference type="PANTHER" id="PTHR23427:SF2">
    <property type="entry name" value="SURFEIT LOCUS PROTEIN 1"/>
    <property type="match status" value="1"/>
</dbReference>
<proteinExistence type="inferred from homology"/>
<dbReference type="RefSeq" id="WP_354554223.1">
    <property type="nucleotide sequence ID" value="NZ_JBEPMB010000001.1"/>
</dbReference>
<keyword evidence="5 6" id="KW-0472">Membrane</keyword>
<name>A0ABV2ITP2_9HYPH</name>
<keyword evidence="4 6" id="KW-1133">Transmembrane helix</keyword>
<dbReference type="Proteomes" id="UP001549047">
    <property type="component" value="Unassembled WGS sequence"/>
</dbReference>
<evidence type="ECO:0000256" key="1">
    <source>
        <dbReference type="ARBA" id="ARBA00004370"/>
    </source>
</evidence>
<evidence type="ECO:0000313" key="7">
    <source>
        <dbReference type="EMBL" id="MET3611856.1"/>
    </source>
</evidence>
<sequence>MNDMPISESTAPKAPRISRLIGIGFLTLFFFATFIGLGVWQVERRSWKLDLIARVDARIHADASPVADEAAWPAVNAANDEYRHATASGRFLHDKSALVYAATERGPGYWVLTPLQLESGAILYINRGWVPTDRKDAASRAEGDPTGPVQVTGLLRITEPGGTLLRSNDPSSGRWYSRDVEAMGKTAGLTHVAPFFIDADDTPNPGGLPVGGLTIIRFPNSHLSYALTWFAMAALSLLGGAILIRAERRR</sequence>
<evidence type="ECO:0000256" key="4">
    <source>
        <dbReference type="ARBA" id="ARBA00022989"/>
    </source>
</evidence>
<comment type="similarity">
    <text evidence="2 6">Belongs to the SURF1 family.</text>
</comment>
<protein>
    <recommendedName>
        <fullName evidence="6">SURF1-like protein</fullName>
    </recommendedName>
</protein>
<evidence type="ECO:0000256" key="5">
    <source>
        <dbReference type="ARBA" id="ARBA00023136"/>
    </source>
</evidence>
<dbReference type="InterPro" id="IPR002994">
    <property type="entry name" value="Surf1/Shy1"/>
</dbReference>
<comment type="subcellular location">
    <subcellularLocation>
        <location evidence="6">Cell membrane</location>
        <topology evidence="6">Multi-pass membrane protein</topology>
    </subcellularLocation>
    <subcellularLocation>
        <location evidence="1">Membrane</location>
    </subcellularLocation>
</comment>
<comment type="caution">
    <text evidence="7">The sequence shown here is derived from an EMBL/GenBank/DDBJ whole genome shotgun (WGS) entry which is preliminary data.</text>
</comment>
<dbReference type="PROSITE" id="PS50895">
    <property type="entry name" value="SURF1"/>
    <property type="match status" value="1"/>
</dbReference>
<evidence type="ECO:0000256" key="6">
    <source>
        <dbReference type="RuleBase" id="RU363076"/>
    </source>
</evidence>
<evidence type="ECO:0000313" key="8">
    <source>
        <dbReference type="Proteomes" id="UP001549047"/>
    </source>
</evidence>
<keyword evidence="6" id="KW-1003">Cell membrane</keyword>
<evidence type="ECO:0000256" key="2">
    <source>
        <dbReference type="ARBA" id="ARBA00007165"/>
    </source>
</evidence>
<gene>
    <name evidence="7" type="ORF">ABID16_000161</name>
</gene>
<accession>A0ABV2ITP2</accession>
<dbReference type="Pfam" id="PF02104">
    <property type="entry name" value="SURF1"/>
    <property type="match status" value="1"/>
</dbReference>
<dbReference type="PANTHER" id="PTHR23427">
    <property type="entry name" value="SURFEIT LOCUS PROTEIN"/>
    <property type="match status" value="1"/>
</dbReference>
<feature type="transmembrane region" description="Helical" evidence="6">
    <location>
        <begin position="223"/>
        <end position="244"/>
    </location>
</feature>
<keyword evidence="3 6" id="KW-0812">Transmembrane</keyword>
<evidence type="ECO:0000256" key="3">
    <source>
        <dbReference type="ARBA" id="ARBA00022692"/>
    </source>
</evidence>
<feature type="transmembrane region" description="Helical" evidence="6">
    <location>
        <begin position="20"/>
        <end position="40"/>
    </location>
</feature>
<reference evidence="7 8" key="1">
    <citation type="submission" date="2024-06" db="EMBL/GenBank/DDBJ databases">
        <title>Genomic Encyclopedia of Type Strains, Phase IV (KMG-IV): sequencing the most valuable type-strain genomes for metagenomic binning, comparative biology and taxonomic classification.</title>
        <authorList>
            <person name="Goeker M."/>
        </authorList>
    </citation>
    <scope>NUCLEOTIDE SEQUENCE [LARGE SCALE GENOMIC DNA]</scope>
    <source>
        <strain evidence="7 8">DSM 29780</strain>
    </source>
</reference>